<evidence type="ECO:0000313" key="2">
    <source>
        <dbReference type="Proteomes" id="UP000235330"/>
    </source>
</evidence>
<reference evidence="2" key="1">
    <citation type="submission" date="2016-07" db="EMBL/GenBank/DDBJ databases">
        <title>Nontailed viruses are major unrecognized killers of bacteria in the ocean.</title>
        <authorList>
            <person name="Kauffman K."/>
            <person name="Hussain F."/>
            <person name="Yang J."/>
            <person name="Arevalo P."/>
            <person name="Brown J."/>
            <person name="Cutler M."/>
            <person name="Kelly L."/>
            <person name="Polz M.F."/>
        </authorList>
    </citation>
    <scope>NUCLEOTIDE SEQUENCE [LARGE SCALE GENOMIC DNA]</scope>
    <source>
        <strain evidence="2">10N.261.55.E11</strain>
    </source>
</reference>
<evidence type="ECO:0000313" key="1">
    <source>
        <dbReference type="EMBL" id="PMJ67273.1"/>
    </source>
</evidence>
<comment type="caution">
    <text evidence="1">The sequence shown here is derived from an EMBL/GenBank/DDBJ whole genome shotgun (WGS) entry which is preliminary data.</text>
</comment>
<proteinExistence type="predicted"/>
<dbReference type="AlphaFoldDB" id="A0A2N7FDA4"/>
<gene>
    <name evidence="1" type="ORF">BCU17_17705</name>
</gene>
<organism evidence="1 2">
    <name type="scientific">Vibrio splendidus</name>
    <dbReference type="NCBI Taxonomy" id="29497"/>
    <lineage>
        <taxon>Bacteria</taxon>
        <taxon>Pseudomonadati</taxon>
        <taxon>Pseudomonadota</taxon>
        <taxon>Gammaproteobacteria</taxon>
        <taxon>Vibrionales</taxon>
        <taxon>Vibrionaceae</taxon>
        <taxon>Vibrio</taxon>
    </lineage>
</organism>
<dbReference type="Proteomes" id="UP000235330">
    <property type="component" value="Unassembled WGS sequence"/>
</dbReference>
<sequence length="60" mass="6781">MTIDVSLESIDNAMILARFLFLILKCKGEGKNKVEVHKTAITMKCDGCFVMFSAYQYLNS</sequence>
<protein>
    <submittedName>
        <fullName evidence="1">Uncharacterized protein</fullName>
    </submittedName>
</protein>
<accession>A0A2N7FDA4</accession>
<dbReference type="EMBL" id="MCWU01000019">
    <property type="protein sequence ID" value="PMJ67273.1"/>
    <property type="molecule type" value="Genomic_DNA"/>
</dbReference>
<name>A0A2N7FDA4_VIBSP</name>